<comment type="similarity">
    <text evidence="1">Belongs to the P-Pant transferase superfamily. Gsp/Sfp/HetI/AcpT family.</text>
</comment>
<keyword evidence="2 4" id="KW-0808">Transferase</keyword>
<dbReference type="PANTHER" id="PTHR12215">
    <property type="entry name" value="PHOSPHOPANTETHEINE TRANSFERASE"/>
    <property type="match status" value="1"/>
</dbReference>
<dbReference type="InterPro" id="IPR037143">
    <property type="entry name" value="4-PPantetheinyl_Trfase_dom_sf"/>
</dbReference>
<dbReference type="SUPFAM" id="SSF56214">
    <property type="entry name" value="4'-phosphopantetheinyl transferase"/>
    <property type="match status" value="2"/>
</dbReference>
<dbReference type="GO" id="GO:0019878">
    <property type="term" value="P:lysine biosynthetic process via aminoadipic acid"/>
    <property type="evidence" value="ECO:0007669"/>
    <property type="project" value="TreeGrafter"/>
</dbReference>
<dbReference type="Proteomes" id="UP000316471">
    <property type="component" value="Unassembled WGS sequence"/>
</dbReference>
<dbReference type="Gene3D" id="3.90.470.20">
    <property type="entry name" value="4'-phosphopantetheinyl transferase domain"/>
    <property type="match status" value="1"/>
</dbReference>
<sequence length="288" mass="30885">MTDSVREDPPSKCGAAIIGMAHQVQYGMPDQATRRGPVDGRGAVSRRGHAGLRAAFHDAMPEPGWAEMAGSAIVVACFKVRDWESWLPEAEALLDASELERTRRQRFVADRMTLTLAYAQHRLLLSAAIGQRARDVQLYRDARGCPRLHDDSAYTSLSHADGVVAMAVSTLGPVGVDIESVARAVGLVEIAERVCHPAEASALVGKATPAYRSELIALWVRKEALLKEAGIGLALEMDGFPAPCGRVRSPVDGHWLDVAMVDVGPTFHAAVAGPVGALVASSWLKPRR</sequence>
<keyword evidence="5" id="KW-1185">Reference proteome</keyword>
<evidence type="ECO:0000256" key="2">
    <source>
        <dbReference type="ARBA" id="ARBA00022679"/>
    </source>
</evidence>
<dbReference type="Pfam" id="PF01648">
    <property type="entry name" value="ACPS"/>
    <property type="match status" value="1"/>
</dbReference>
<accession>A0A562LI11</accession>
<dbReference type="InterPro" id="IPR050559">
    <property type="entry name" value="P-Pant_transferase_sf"/>
</dbReference>
<gene>
    <name evidence="4" type="ORF">IP93_02789</name>
</gene>
<dbReference type="AlphaFoldDB" id="A0A562LI11"/>
<evidence type="ECO:0000256" key="1">
    <source>
        <dbReference type="ARBA" id="ARBA00010990"/>
    </source>
</evidence>
<evidence type="ECO:0000259" key="3">
    <source>
        <dbReference type="Pfam" id="PF01648"/>
    </source>
</evidence>
<dbReference type="EMBL" id="VLKP01000013">
    <property type="protein sequence ID" value="TWI07269.1"/>
    <property type="molecule type" value="Genomic_DNA"/>
</dbReference>
<dbReference type="RefSeq" id="WP_144816679.1">
    <property type="nucleotide sequence ID" value="NZ_VLKP01000013.1"/>
</dbReference>
<comment type="caution">
    <text evidence="4">The sequence shown here is derived from an EMBL/GenBank/DDBJ whole genome shotgun (WGS) entry which is preliminary data.</text>
</comment>
<protein>
    <submittedName>
        <fullName evidence="4">Phosphopantetheinyl transferase</fullName>
    </submittedName>
</protein>
<name>A0A562LI11_9GAMM</name>
<organism evidence="4 5">
    <name type="scientific">Aerolutibacter ruishenii</name>
    <dbReference type="NCBI Taxonomy" id="686800"/>
    <lineage>
        <taxon>Bacteria</taxon>
        <taxon>Pseudomonadati</taxon>
        <taxon>Pseudomonadota</taxon>
        <taxon>Gammaproteobacteria</taxon>
        <taxon>Lysobacterales</taxon>
        <taxon>Lysobacteraceae</taxon>
        <taxon>Aerolutibacter</taxon>
    </lineage>
</organism>
<dbReference type="GO" id="GO:0000287">
    <property type="term" value="F:magnesium ion binding"/>
    <property type="evidence" value="ECO:0007669"/>
    <property type="project" value="InterPro"/>
</dbReference>
<dbReference type="OrthoDB" id="9808281at2"/>
<dbReference type="InterPro" id="IPR008278">
    <property type="entry name" value="4-PPantetheinyl_Trfase_dom"/>
</dbReference>
<dbReference type="GO" id="GO:0005829">
    <property type="term" value="C:cytosol"/>
    <property type="evidence" value="ECO:0007669"/>
    <property type="project" value="TreeGrafter"/>
</dbReference>
<feature type="domain" description="4'-phosphopantetheinyl transferase" evidence="3">
    <location>
        <begin position="173"/>
        <end position="240"/>
    </location>
</feature>
<dbReference type="PANTHER" id="PTHR12215:SF10">
    <property type="entry name" value="L-AMINOADIPATE-SEMIALDEHYDE DEHYDROGENASE-PHOSPHOPANTETHEINYL TRANSFERASE"/>
    <property type="match status" value="1"/>
</dbReference>
<dbReference type="GO" id="GO:0008897">
    <property type="term" value="F:holo-[acyl-carrier-protein] synthase activity"/>
    <property type="evidence" value="ECO:0007669"/>
    <property type="project" value="InterPro"/>
</dbReference>
<proteinExistence type="inferred from homology"/>
<evidence type="ECO:0000313" key="4">
    <source>
        <dbReference type="EMBL" id="TWI07269.1"/>
    </source>
</evidence>
<reference evidence="4 5" key="1">
    <citation type="journal article" date="2015" name="Stand. Genomic Sci.">
        <title>Genomic Encyclopedia of Bacterial and Archaeal Type Strains, Phase III: the genomes of soil and plant-associated and newly described type strains.</title>
        <authorList>
            <person name="Whitman W.B."/>
            <person name="Woyke T."/>
            <person name="Klenk H.P."/>
            <person name="Zhou Y."/>
            <person name="Lilburn T.G."/>
            <person name="Beck B.J."/>
            <person name="De Vos P."/>
            <person name="Vandamme P."/>
            <person name="Eisen J.A."/>
            <person name="Garrity G."/>
            <person name="Hugenholtz P."/>
            <person name="Kyrpides N.C."/>
        </authorList>
    </citation>
    <scope>NUCLEOTIDE SEQUENCE [LARGE SCALE GENOMIC DNA]</scope>
    <source>
        <strain evidence="4 5">CGMCC 1.10136</strain>
    </source>
</reference>
<evidence type="ECO:0000313" key="5">
    <source>
        <dbReference type="Proteomes" id="UP000316471"/>
    </source>
</evidence>